<evidence type="ECO:0008006" key="3">
    <source>
        <dbReference type="Google" id="ProtNLM"/>
    </source>
</evidence>
<reference evidence="1 2" key="1">
    <citation type="submission" date="2021-04" db="EMBL/GenBank/DDBJ databases">
        <title>Genome analysis of Polyangium sp.</title>
        <authorList>
            <person name="Li Y."/>
            <person name="Wang J."/>
        </authorList>
    </citation>
    <scope>NUCLEOTIDE SEQUENCE [LARGE SCALE GENOMIC DNA]</scope>
    <source>
        <strain evidence="1 2">SDU14</strain>
    </source>
</reference>
<dbReference type="RefSeq" id="WP_272426500.1">
    <property type="nucleotide sequence ID" value="NZ_JAGTJJ010000045.1"/>
</dbReference>
<dbReference type="AlphaFoldDB" id="A0A9X3XDC2"/>
<dbReference type="Proteomes" id="UP001151081">
    <property type="component" value="Unassembled WGS sequence"/>
</dbReference>
<name>A0A9X3XDC2_9BACT</name>
<evidence type="ECO:0000313" key="2">
    <source>
        <dbReference type="Proteomes" id="UP001151081"/>
    </source>
</evidence>
<protein>
    <recommendedName>
        <fullName evidence="3">Lipoprotein</fullName>
    </recommendedName>
</protein>
<keyword evidence="2" id="KW-1185">Reference proteome</keyword>
<dbReference type="EMBL" id="JAGTJJ010000045">
    <property type="protein sequence ID" value="MDC3986923.1"/>
    <property type="molecule type" value="Genomic_DNA"/>
</dbReference>
<sequence>MSRSIAFRIAALALALAGCDAAKEPMSKAREAEAAGKIPEAKALYAEVCKAAESSPFCPVAKQRIEALTVREAITLVTEGQTAKAKELSATVSDAPAKRAFEALSKTRAMSSAAAFEEANASTDQAAARAKMEELAGQSSPVADKAKEWLTKNGPALLLAEVKAACKPDGTGSCVDLGKKIAKHFPASPEAGEAKALVDAEYKRVHPLLKQAEALLVQRLEVSNWKNKYDLCLKQAEPSPGGYEMQVCKTEVGIPEDRGDPFSTSFLEGAWKKKLGEIHDPGWVKSLEERWGKIERDGIYDPASLPKPGEPESKK</sequence>
<proteinExistence type="predicted"/>
<organism evidence="1 2">
    <name type="scientific">Polyangium jinanense</name>
    <dbReference type="NCBI Taxonomy" id="2829994"/>
    <lineage>
        <taxon>Bacteria</taxon>
        <taxon>Pseudomonadati</taxon>
        <taxon>Myxococcota</taxon>
        <taxon>Polyangia</taxon>
        <taxon>Polyangiales</taxon>
        <taxon>Polyangiaceae</taxon>
        <taxon>Polyangium</taxon>
    </lineage>
</organism>
<dbReference type="PROSITE" id="PS51257">
    <property type="entry name" value="PROKAR_LIPOPROTEIN"/>
    <property type="match status" value="1"/>
</dbReference>
<comment type="caution">
    <text evidence="1">The sequence shown here is derived from an EMBL/GenBank/DDBJ whole genome shotgun (WGS) entry which is preliminary data.</text>
</comment>
<accession>A0A9X3XDC2</accession>
<evidence type="ECO:0000313" key="1">
    <source>
        <dbReference type="EMBL" id="MDC3986923.1"/>
    </source>
</evidence>
<gene>
    <name evidence="1" type="ORF">KEG57_41015</name>
</gene>